<dbReference type="OrthoDB" id="7354650at2"/>
<dbReference type="Proteomes" id="UP000029868">
    <property type="component" value="Unassembled WGS sequence"/>
</dbReference>
<gene>
    <name evidence="1" type="ORF">GAB14E_1878</name>
</gene>
<accession>A0A099KWZ2</accession>
<sequence>MGYIVKFLPISLLLVTSFYCFGYETTKKEVLCVPESPPYSGKNIINKGPLSEVIVNALNLTGINVQVMIAPWARIMHEAENDRCMIGGLWPTKRRKALFHFSTKPAIKQMLGLYIRSDKTLKEVQGGILAMQRSSYLPAVLMQQNWMLHELTHPSQGLGMLALSRVDALFAETGHMNYLIAQDDILTKEIKLAIPELQAVNGYLAVSKKNPNAKEIIDTFDKNVEKVLKRMRHSENM</sequence>
<organism evidence="1 2">
    <name type="scientific">Colwellia psychrerythraea</name>
    <name type="common">Vibrio psychroerythus</name>
    <dbReference type="NCBI Taxonomy" id="28229"/>
    <lineage>
        <taxon>Bacteria</taxon>
        <taxon>Pseudomonadati</taxon>
        <taxon>Pseudomonadota</taxon>
        <taxon>Gammaproteobacteria</taxon>
        <taxon>Alteromonadales</taxon>
        <taxon>Colwelliaceae</taxon>
        <taxon>Colwellia</taxon>
    </lineage>
</organism>
<dbReference type="AlphaFoldDB" id="A0A099KWZ2"/>
<evidence type="ECO:0000313" key="1">
    <source>
        <dbReference type="EMBL" id="KGJ95096.1"/>
    </source>
</evidence>
<dbReference type="SUPFAM" id="SSF53850">
    <property type="entry name" value="Periplasmic binding protein-like II"/>
    <property type="match status" value="1"/>
</dbReference>
<protein>
    <submittedName>
        <fullName evidence="1">ABC-type transporter, periplasmic subunit family 3</fullName>
    </submittedName>
</protein>
<name>A0A099KWZ2_COLPS</name>
<dbReference type="PATRIC" id="fig|28229.3.peg.1486"/>
<dbReference type="RefSeq" id="WP_033081572.1">
    <property type="nucleotide sequence ID" value="NZ_JQEC01000015.1"/>
</dbReference>
<dbReference type="EMBL" id="JQEC01000015">
    <property type="protein sequence ID" value="KGJ95096.1"/>
    <property type="molecule type" value="Genomic_DNA"/>
</dbReference>
<proteinExistence type="predicted"/>
<dbReference type="Gene3D" id="3.40.190.10">
    <property type="entry name" value="Periplasmic binding protein-like II"/>
    <property type="match status" value="2"/>
</dbReference>
<comment type="caution">
    <text evidence="1">The sequence shown here is derived from an EMBL/GenBank/DDBJ whole genome shotgun (WGS) entry which is preliminary data.</text>
</comment>
<reference evidence="1 2" key="1">
    <citation type="submission" date="2014-08" db="EMBL/GenBank/DDBJ databases">
        <title>Genomic and Phenotypic Diversity of Colwellia psychrerythraea strains from Disparate Marine Basins.</title>
        <authorList>
            <person name="Techtmann S.M."/>
            <person name="Stelling S.C."/>
            <person name="Utturkar S.M."/>
            <person name="Alshibli N."/>
            <person name="Harris A."/>
            <person name="Brown S.D."/>
            <person name="Hazen T.C."/>
        </authorList>
    </citation>
    <scope>NUCLEOTIDE SEQUENCE [LARGE SCALE GENOMIC DNA]</scope>
    <source>
        <strain evidence="1 2">GAB14E</strain>
    </source>
</reference>
<evidence type="ECO:0000313" key="2">
    <source>
        <dbReference type="Proteomes" id="UP000029868"/>
    </source>
</evidence>